<dbReference type="PANTHER" id="PTHR43711">
    <property type="entry name" value="TWO-COMPONENT HISTIDINE KINASE"/>
    <property type="match status" value="1"/>
</dbReference>
<name>A0A2T0X873_9RHOB</name>
<keyword evidence="5 8" id="KW-0418">Kinase</keyword>
<organism evidence="8 9">
    <name type="scientific">Hasllibacter halocynthiae</name>
    <dbReference type="NCBI Taxonomy" id="595589"/>
    <lineage>
        <taxon>Bacteria</taxon>
        <taxon>Pseudomonadati</taxon>
        <taxon>Pseudomonadota</taxon>
        <taxon>Alphaproteobacteria</taxon>
        <taxon>Rhodobacterales</taxon>
        <taxon>Roseobacteraceae</taxon>
        <taxon>Hasllibacter</taxon>
    </lineage>
</organism>
<evidence type="ECO:0000313" key="8">
    <source>
        <dbReference type="EMBL" id="PRY95133.1"/>
    </source>
</evidence>
<keyword evidence="4" id="KW-0808">Transferase</keyword>
<evidence type="ECO:0000259" key="7">
    <source>
        <dbReference type="PROSITE" id="PS50109"/>
    </source>
</evidence>
<accession>A0A2T0X873</accession>
<comment type="catalytic activity">
    <reaction evidence="1">
        <text>ATP + protein L-histidine = ADP + protein N-phospho-L-histidine.</text>
        <dbReference type="EC" id="2.7.13.3"/>
    </reaction>
</comment>
<gene>
    <name evidence="8" type="ORF">BCF33_0747</name>
</gene>
<protein>
    <recommendedName>
        <fullName evidence="2">histidine kinase</fullName>
        <ecNumber evidence="2">2.7.13.3</ecNumber>
    </recommendedName>
</protein>
<dbReference type="InterPro" id="IPR036890">
    <property type="entry name" value="HATPase_C_sf"/>
</dbReference>
<dbReference type="SMART" id="SM00388">
    <property type="entry name" value="HisKA"/>
    <property type="match status" value="1"/>
</dbReference>
<evidence type="ECO:0000256" key="2">
    <source>
        <dbReference type="ARBA" id="ARBA00012438"/>
    </source>
</evidence>
<dbReference type="CDD" id="cd00082">
    <property type="entry name" value="HisKA"/>
    <property type="match status" value="1"/>
</dbReference>
<evidence type="ECO:0000256" key="3">
    <source>
        <dbReference type="ARBA" id="ARBA00022553"/>
    </source>
</evidence>
<dbReference type="InterPro" id="IPR035965">
    <property type="entry name" value="PAS-like_dom_sf"/>
</dbReference>
<dbReference type="Gene3D" id="3.30.565.10">
    <property type="entry name" value="Histidine kinase-like ATPase, C-terminal domain"/>
    <property type="match status" value="1"/>
</dbReference>
<dbReference type="CDD" id="cd00075">
    <property type="entry name" value="HATPase"/>
    <property type="match status" value="1"/>
</dbReference>
<dbReference type="FunFam" id="1.10.287.130:FF:000001">
    <property type="entry name" value="Two-component sensor histidine kinase"/>
    <property type="match status" value="1"/>
</dbReference>
<dbReference type="RefSeq" id="WP_106159552.1">
    <property type="nucleotide sequence ID" value="NZ_PVTT01000001.1"/>
</dbReference>
<dbReference type="SUPFAM" id="SSF55785">
    <property type="entry name" value="PYP-like sensor domain (PAS domain)"/>
    <property type="match status" value="1"/>
</dbReference>
<keyword evidence="6" id="KW-0902">Two-component regulatory system</keyword>
<keyword evidence="3" id="KW-0597">Phosphoprotein</keyword>
<proteinExistence type="predicted"/>
<dbReference type="AlphaFoldDB" id="A0A2T0X873"/>
<dbReference type="InterPro" id="IPR004358">
    <property type="entry name" value="Sig_transdc_His_kin-like_C"/>
</dbReference>
<dbReference type="EC" id="2.7.13.3" evidence="2"/>
<dbReference type="EMBL" id="PVTT01000001">
    <property type="protein sequence ID" value="PRY95133.1"/>
    <property type="molecule type" value="Genomic_DNA"/>
</dbReference>
<sequence length="347" mass="35840">MTGRLIDALPLPVVTVDRSGRLSGANPAGEALIGGGLTGRHFVTALRRPAALDAVEAALGAVGPPERAEAPWEGDDGARWRMTATPGPGGGAVLCFEDVTAGAAVDRQRREFVANVSHELRTPLTALTGFVETLRGPARDDPAARDRFLAVMAEEAARMNRLIADLLALSRVEAGAHERPAARIPLGPAVARALETLAGAAEAAGMAIRADLPPDGGAAVRADADQVVQVVTNLVENALKYGRSEGGTVAVTLDGPVDAPALRGTAMRLRVEDDGPGLDPVHLPRLAERFYRADGDGAASRSRGEGSGGTGLGLAIVKHIVHRHRGRLTFDGAPGKGLTATVLLPTD</sequence>
<dbReference type="InterPro" id="IPR036097">
    <property type="entry name" value="HisK_dim/P_sf"/>
</dbReference>
<dbReference type="PROSITE" id="PS50109">
    <property type="entry name" value="HIS_KIN"/>
    <property type="match status" value="1"/>
</dbReference>
<evidence type="ECO:0000256" key="6">
    <source>
        <dbReference type="ARBA" id="ARBA00023012"/>
    </source>
</evidence>
<keyword evidence="9" id="KW-1185">Reference proteome</keyword>
<dbReference type="InterPro" id="IPR050736">
    <property type="entry name" value="Sensor_HK_Regulatory"/>
</dbReference>
<feature type="domain" description="Histidine kinase" evidence="7">
    <location>
        <begin position="115"/>
        <end position="347"/>
    </location>
</feature>
<comment type="caution">
    <text evidence="8">The sequence shown here is derived from an EMBL/GenBank/DDBJ whole genome shotgun (WGS) entry which is preliminary data.</text>
</comment>
<dbReference type="OrthoDB" id="9813151at2"/>
<dbReference type="Pfam" id="PF02518">
    <property type="entry name" value="HATPase_c"/>
    <property type="match status" value="1"/>
</dbReference>
<evidence type="ECO:0000256" key="5">
    <source>
        <dbReference type="ARBA" id="ARBA00022777"/>
    </source>
</evidence>
<dbReference type="SMART" id="SM00387">
    <property type="entry name" value="HATPase_c"/>
    <property type="match status" value="1"/>
</dbReference>
<dbReference type="SUPFAM" id="SSF55874">
    <property type="entry name" value="ATPase domain of HSP90 chaperone/DNA topoisomerase II/histidine kinase"/>
    <property type="match status" value="1"/>
</dbReference>
<dbReference type="Proteomes" id="UP000238801">
    <property type="component" value="Unassembled WGS sequence"/>
</dbReference>
<evidence type="ECO:0000256" key="4">
    <source>
        <dbReference type="ARBA" id="ARBA00022679"/>
    </source>
</evidence>
<dbReference type="InterPro" id="IPR003594">
    <property type="entry name" value="HATPase_dom"/>
</dbReference>
<dbReference type="SUPFAM" id="SSF47384">
    <property type="entry name" value="Homodimeric domain of signal transducing histidine kinase"/>
    <property type="match status" value="1"/>
</dbReference>
<dbReference type="InterPro" id="IPR005467">
    <property type="entry name" value="His_kinase_dom"/>
</dbReference>
<reference evidence="8 9" key="1">
    <citation type="submission" date="2018-03" db="EMBL/GenBank/DDBJ databases">
        <title>Genomic Encyclopedia of Archaeal and Bacterial Type Strains, Phase II (KMG-II): from individual species to whole genera.</title>
        <authorList>
            <person name="Goeker M."/>
        </authorList>
    </citation>
    <scope>NUCLEOTIDE SEQUENCE [LARGE SCALE GENOMIC DNA]</scope>
    <source>
        <strain evidence="8 9">DSM 29318</strain>
    </source>
</reference>
<dbReference type="Pfam" id="PF00512">
    <property type="entry name" value="HisKA"/>
    <property type="match status" value="1"/>
</dbReference>
<dbReference type="Gene3D" id="3.30.450.20">
    <property type="entry name" value="PAS domain"/>
    <property type="match status" value="1"/>
</dbReference>
<dbReference type="PRINTS" id="PR00344">
    <property type="entry name" value="BCTRLSENSOR"/>
</dbReference>
<dbReference type="GO" id="GO:0000155">
    <property type="term" value="F:phosphorelay sensor kinase activity"/>
    <property type="evidence" value="ECO:0007669"/>
    <property type="project" value="InterPro"/>
</dbReference>
<dbReference type="Gene3D" id="1.10.287.130">
    <property type="match status" value="1"/>
</dbReference>
<dbReference type="PANTHER" id="PTHR43711:SF1">
    <property type="entry name" value="HISTIDINE KINASE 1"/>
    <property type="match status" value="1"/>
</dbReference>
<evidence type="ECO:0000313" key="9">
    <source>
        <dbReference type="Proteomes" id="UP000238801"/>
    </source>
</evidence>
<dbReference type="InterPro" id="IPR003661">
    <property type="entry name" value="HisK_dim/P_dom"/>
</dbReference>
<evidence type="ECO:0000256" key="1">
    <source>
        <dbReference type="ARBA" id="ARBA00000085"/>
    </source>
</evidence>